<accession>A0ABN6EFZ8</accession>
<name>A0ABN6EFZ8_9BACT</name>
<keyword evidence="8" id="KW-1185">Reference proteome</keyword>
<reference evidence="7 8" key="1">
    <citation type="journal article" date="2022" name="Int. J. Syst. Evol. Microbiol.">
        <title>Prevotella herbatica sp. nov., a plant polysaccharide-decomposing anaerobic bacterium isolated from a methanogenic reactor.</title>
        <authorList>
            <person name="Uek A."/>
            <person name="Tonouchi A."/>
            <person name="Kaku N."/>
            <person name="Ueki K."/>
        </authorList>
    </citation>
    <scope>NUCLEOTIDE SEQUENCE [LARGE SCALE GENOMIC DNA]</scope>
    <source>
        <strain evidence="7 8">WR041</strain>
    </source>
</reference>
<dbReference type="GO" id="GO:0016853">
    <property type="term" value="F:isomerase activity"/>
    <property type="evidence" value="ECO:0007669"/>
    <property type="project" value="UniProtKB-KW"/>
</dbReference>
<evidence type="ECO:0000256" key="5">
    <source>
        <dbReference type="ARBA" id="ARBA00023308"/>
    </source>
</evidence>
<keyword evidence="5 6" id="KW-0684">Rhamnose metabolism</keyword>
<evidence type="ECO:0000256" key="2">
    <source>
        <dbReference type="ARBA" id="ARBA00022723"/>
    </source>
</evidence>
<feature type="binding site" evidence="6">
    <location>
        <position position="292"/>
    </location>
    <ligand>
        <name>Mn(2+)</name>
        <dbReference type="ChEBI" id="CHEBI:29035"/>
    </ligand>
</feature>
<dbReference type="EC" id="5.3.1.14" evidence="6"/>
<keyword evidence="3 6" id="KW-0464">Manganese</keyword>
<dbReference type="Gene3D" id="3.20.20.150">
    <property type="entry name" value="Divalent-metal-dependent TIM barrel enzymes"/>
    <property type="match status" value="1"/>
</dbReference>
<dbReference type="PANTHER" id="PTHR30268:SF0">
    <property type="entry name" value="L-RHAMNOSE ISOMERASE"/>
    <property type="match status" value="1"/>
</dbReference>
<evidence type="ECO:0000256" key="4">
    <source>
        <dbReference type="ARBA" id="ARBA00023235"/>
    </source>
</evidence>
<keyword evidence="1 6" id="KW-0963">Cytoplasm</keyword>
<sequence length="417" mass="47774">MNSELIEKNYQIAKERYAALGIDTDKALETLEKTPISLHCWQADDVVGFERNEALSGGIQTTGNYPGRARNIDELRQDINKVTSLLGGTFRLNLHETYGEFGNKFVDRDEVEVKHFQGWIDWAKENGLKLDFNSTSFSHPKSGYLSLSNPDKSIRDFWIEHTKRCRRIADAMGKAQNDPCIMNIWVHDGMKDITVERNRYREILKNSLDEILAENLPDMKPCLEAKLFGIGMESYTVGSHDFYASYCAKNNVMYTLDTGHYEQTENVSDMAASLLLFVPELMLHVSRPIRWDSDHVTIMNDQTLDLFKEITRANALNRVHIGLDYFDASINRIGAYIVGTRATQKSVLSALLEPLAKLREYEDKGQWFERLALLEEAKSLPFGAVYDYFNMKHNIPVGEEFIADVQQYEKDVLSKRA</sequence>
<evidence type="ECO:0000256" key="3">
    <source>
        <dbReference type="ARBA" id="ARBA00023211"/>
    </source>
</evidence>
<evidence type="ECO:0000313" key="7">
    <source>
        <dbReference type="EMBL" id="BCS84822.1"/>
    </source>
</evidence>
<dbReference type="Pfam" id="PF06134">
    <property type="entry name" value="RhaA"/>
    <property type="match status" value="1"/>
</dbReference>
<dbReference type="Proteomes" id="UP001319045">
    <property type="component" value="Chromosome"/>
</dbReference>
<organism evidence="7 8">
    <name type="scientific">Prevotella herbatica</name>
    <dbReference type="NCBI Taxonomy" id="2801997"/>
    <lineage>
        <taxon>Bacteria</taxon>
        <taxon>Pseudomonadati</taxon>
        <taxon>Bacteroidota</taxon>
        <taxon>Bacteroidia</taxon>
        <taxon>Bacteroidales</taxon>
        <taxon>Prevotellaceae</taxon>
        <taxon>Prevotella</taxon>
    </lineage>
</organism>
<dbReference type="PANTHER" id="PTHR30268">
    <property type="entry name" value="L-RHAMNOSE ISOMERASE"/>
    <property type="match status" value="1"/>
</dbReference>
<dbReference type="NCBIfam" id="NF002203">
    <property type="entry name" value="PRK01076.1"/>
    <property type="match status" value="1"/>
</dbReference>
<comment type="catalytic activity">
    <reaction evidence="6">
        <text>L-rhamnopyranose = L-rhamnulose</text>
        <dbReference type="Rhea" id="RHEA:23160"/>
        <dbReference type="ChEBI" id="CHEBI:17897"/>
        <dbReference type="ChEBI" id="CHEBI:62346"/>
        <dbReference type="EC" id="5.3.1.14"/>
    </reaction>
</comment>
<dbReference type="EMBL" id="AP024484">
    <property type="protein sequence ID" value="BCS84822.1"/>
    <property type="molecule type" value="Genomic_DNA"/>
</dbReference>
<feature type="binding site" evidence="6">
    <location>
        <position position="260"/>
    </location>
    <ligand>
        <name>Mn(2+)</name>
        <dbReference type="ChEBI" id="CHEBI:29035"/>
    </ligand>
</feature>
<evidence type="ECO:0000256" key="1">
    <source>
        <dbReference type="ARBA" id="ARBA00022490"/>
    </source>
</evidence>
<feature type="binding site" evidence="6">
    <location>
        <position position="294"/>
    </location>
    <ligand>
        <name>Mn(2+)</name>
        <dbReference type="ChEBI" id="CHEBI:29035"/>
    </ligand>
</feature>
<dbReference type="HAMAP" id="MF_00541">
    <property type="entry name" value="RhaA"/>
    <property type="match status" value="1"/>
</dbReference>
<dbReference type="RefSeq" id="WP_207155013.1">
    <property type="nucleotide sequence ID" value="NZ_AP024484.1"/>
</dbReference>
<comment type="function">
    <text evidence="6">Catalyzes the interconversion of L-rhamnose and L-rhamnulose.</text>
</comment>
<comment type="cofactor">
    <cofactor evidence="6">
        <name>Mn(2+)</name>
        <dbReference type="ChEBI" id="CHEBI:29035"/>
    </cofactor>
    <text evidence="6">Binds 1 Mn(2+) ion per subunit.</text>
</comment>
<comment type="subcellular location">
    <subcellularLocation>
        <location evidence="6">Cytoplasm</location>
    </subcellularLocation>
</comment>
<dbReference type="InterPro" id="IPR036237">
    <property type="entry name" value="Xyl_isomerase-like_sf"/>
</dbReference>
<dbReference type="SUPFAM" id="SSF51658">
    <property type="entry name" value="Xylose isomerase-like"/>
    <property type="match status" value="1"/>
</dbReference>
<keyword evidence="4 6" id="KW-0413">Isomerase</keyword>
<comment type="pathway">
    <text evidence="6">Carbohydrate degradation; L-rhamnose degradation; glycerone phosphate from L-rhamnose: step 1/3.</text>
</comment>
<evidence type="ECO:0000256" key="6">
    <source>
        <dbReference type="HAMAP-Rule" id="MF_00541"/>
    </source>
</evidence>
<proteinExistence type="inferred from homology"/>
<dbReference type="InterPro" id="IPR050337">
    <property type="entry name" value="L-rhamnose_isomerase"/>
</dbReference>
<protein>
    <recommendedName>
        <fullName evidence="6">L-rhamnose isomerase</fullName>
        <ecNumber evidence="6">5.3.1.14</ecNumber>
    </recommendedName>
</protein>
<evidence type="ECO:0000313" key="8">
    <source>
        <dbReference type="Proteomes" id="UP001319045"/>
    </source>
</evidence>
<gene>
    <name evidence="6 7" type="primary">rhaA</name>
    <name evidence="7" type="ORF">prwr041_07150</name>
</gene>
<dbReference type="InterPro" id="IPR009308">
    <property type="entry name" value="Rhamnose_isomerase"/>
</dbReference>
<keyword evidence="2 6" id="KW-0479">Metal-binding</keyword>
<comment type="similarity">
    <text evidence="6">Belongs to the rhamnose isomerase family.</text>
</comment>